<keyword evidence="3" id="KW-1185">Reference proteome</keyword>
<dbReference type="InterPro" id="IPR040378">
    <property type="entry name" value="BASL"/>
</dbReference>
<dbReference type="AlphaFoldDB" id="A0AAV5IFI1"/>
<sequence>MSDSPFSADYKPLENKDNSVDPALLKPGQIVKGNQNEVVCDLMEKERNSDGVPYVVNETNGWPASELDCSMTMNDLTNVKEKEAGNFLILQSRSRKNVDSFERDSDIYMDKSVMERQLPELVVCYKENICSVVKDICIDEGVPTQDKFLITSDMADTSICKFLPCENDQDTKMVEGKLDSDMSSPVVSLSPEQNISHIGIPDQCDPKDLRLTEEAKNNTRESTTMFESQELTLGELLLMPESGTESYDLISPSRKGIGVGHQLFQTSSEKQMLRPELVSTAGELNDGCEEMFLPSPALAPAVEESNKDKKVPVLSPAEVCVSEISTEGSLVNQVSNECKAETGSIPIEFDSSAPTASSREECQQNTYHELLETRNTSQLEDADGQLISNKLQHGHGESSFSTSTSLKCSSGPIAYSGSMSHRSDSSTTSTHSFAFPILQSEWNSSPVRMARADRKRFRKHGGWRQGLLCCRF</sequence>
<reference evidence="2 3" key="1">
    <citation type="journal article" date="2021" name="Commun. Biol.">
        <title>The genome of Shorea leprosula (Dipterocarpaceae) highlights the ecological relevance of drought in aseasonal tropical rainforests.</title>
        <authorList>
            <person name="Ng K.K.S."/>
            <person name="Kobayashi M.J."/>
            <person name="Fawcett J.A."/>
            <person name="Hatakeyama M."/>
            <person name="Paape T."/>
            <person name="Ng C.H."/>
            <person name="Ang C.C."/>
            <person name="Tnah L.H."/>
            <person name="Lee C.T."/>
            <person name="Nishiyama T."/>
            <person name="Sese J."/>
            <person name="O'Brien M.J."/>
            <person name="Copetti D."/>
            <person name="Mohd Noor M.I."/>
            <person name="Ong R.C."/>
            <person name="Putra M."/>
            <person name="Sireger I.Z."/>
            <person name="Indrioko S."/>
            <person name="Kosugi Y."/>
            <person name="Izuno A."/>
            <person name="Isagi Y."/>
            <person name="Lee S.L."/>
            <person name="Shimizu K.K."/>
        </authorList>
    </citation>
    <scope>NUCLEOTIDE SEQUENCE [LARGE SCALE GENOMIC DNA]</scope>
    <source>
        <strain evidence="2">214</strain>
    </source>
</reference>
<name>A0AAV5IFI1_9ROSI</name>
<evidence type="ECO:0000313" key="2">
    <source>
        <dbReference type="EMBL" id="GKV00682.1"/>
    </source>
</evidence>
<evidence type="ECO:0000256" key="1">
    <source>
        <dbReference type="SAM" id="MobiDB-lite"/>
    </source>
</evidence>
<dbReference type="PANTHER" id="PTHR33914:SF2">
    <property type="entry name" value="OS02G0582100 PROTEIN"/>
    <property type="match status" value="1"/>
</dbReference>
<dbReference type="EMBL" id="BPVZ01000016">
    <property type="protein sequence ID" value="GKV00682.1"/>
    <property type="molecule type" value="Genomic_DNA"/>
</dbReference>
<accession>A0AAV5IFI1</accession>
<gene>
    <name evidence="2" type="ORF">SLEP1_g13336</name>
</gene>
<evidence type="ECO:0000313" key="3">
    <source>
        <dbReference type="Proteomes" id="UP001054252"/>
    </source>
</evidence>
<protein>
    <submittedName>
        <fullName evidence="2">Uncharacterized protein</fullName>
    </submittedName>
</protein>
<organism evidence="2 3">
    <name type="scientific">Rubroshorea leprosula</name>
    <dbReference type="NCBI Taxonomy" id="152421"/>
    <lineage>
        <taxon>Eukaryota</taxon>
        <taxon>Viridiplantae</taxon>
        <taxon>Streptophyta</taxon>
        <taxon>Embryophyta</taxon>
        <taxon>Tracheophyta</taxon>
        <taxon>Spermatophyta</taxon>
        <taxon>Magnoliopsida</taxon>
        <taxon>eudicotyledons</taxon>
        <taxon>Gunneridae</taxon>
        <taxon>Pentapetalae</taxon>
        <taxon>rosids</taxon>
        <taxon>malvids</taxon>
        <taxon>Malvales</taxon>
        <taxon>Dipterocarpaceae</taxon>
        <taxon>Rubroshorea</taxon>
    </lineage>
</organism>
<feature type="region of interest" description="Disordered" evidence="1">
    <location>
        <begin position="1"/>
        <end position="21"/>
    </location>
</feature>
<dbReference type="GO" id="GO:0009786">
    <property type="term" value="P:regulation of asymmetric cell division"/>
    <property type="evidence" value="ECO:0007669"/>
    <property type="project" value="InterPro"/>
</dbReference>
<proteinExistence type="predicted"/>
<dbReference type="PANTHER" id="PTHR33914">
    <property type="entry name" value="18S PRE-RIBOSOMAL ASSEMBLY PROTEIN GAR2-LIKE PROTEIN"/>
    <property type="match status" value="1"/>
</dbReference>
<comment type="caution">
    <text evidence="2">The sequence shown here is derived from an EMBL/GenBank/DDBJ whole genome shotgun (WGS) entry which is preliminary data.</text>
</comment>
<dbReference type="Proteomes" id="UP001054252">
    <property type="component" value="Unassembled WGS sequence"/>
</dbReference>